<gene>
    <name evidence="1" type="ORF">ADK38_21480</name>
</gene>
<sequence length="77" mass="8696">MDAAAQPAVPRWVGRVRWGEDHRVTTTDTPGCAPPGYAALVQALDGRGLLSPAWRAVWEELPRHRFIPRRVWRQGPE</sequence>
<feature type="non-terminal residue" evidence="1">
    <location>
        <position position="77"/>
    </location>
</feature>
<name>A0ABR5J400_9ACTN</name>
<organism evidence="1 2">
    <name type="scientific">Streptomyces varsoviensis</name>
    <dbReference type="NCBI Taxonomy" id="67373"/>
    <lineage>
        <taxon>Bacteria</taxon>
        <taxon>Bacillati</taxon>
        <taxon>Actinomycetota</taxon>
        <taxon>Actinomycetes</taxon>
        <taxon>Kitasatosporales</taxon>
        <taxon>Streptomycetaceae</taxon>
        <taxon>Streptomyces</taxon>
    </lineage>
</organism>
<reference evidence="1 2" key="1">
    <citation type="submission" date="2015-07" db="EMBL/GenBank/DDBJ databases">
        <authorList>
            <person name="Ju K.-S."/>
            <person name="Doroghazi J.R."/>
            <person name="Metcalf W.W."/>
        </authorList>
    </citation>
    <scope>NUCLEOTIDE SEQUENCE [LARGE SCALE GENOMIC DNA]</scope>
    <source>
        <strain evidence="1 2">NRRL B-3589</strain>
    </source>
</reference>
<keyword evidence="2" id="KW-1185">Reference proteome</keyword>
<comment type="caution">
    <text evidence="1">The sequence shown here is derived from an EMBL/GenBank/DDBJ whole genome shotgun (WGS) entry which is preliminary data.</text>
</comment>
<protein>
    <submittedName>
        <fullName evidence="1">Uncharacterized protein</fullName>
    </submittedName>
</protein>
<evidence type="ECO:0000313" key="2">
    <source>
        <dbReference type="Proteomes" id="UP000037020"/>
    </source>
</evidence>
<dbReference type="Proteomes" id="UP000037020">
    <property type="component" value="Unassembled WGS sequence"/>
</dbReference>
<proteinExistence type="predicted"/>
<evidence type="ECO:0000313" key="1">
    <source>
        <dbReference type="EMBL" id="KOG88137.1"/>
    </source>
</evidence>
<dbReference type="EMBL" id="LGUT01001828">
    <property type="protein sequence ID" value="KOG88137.1"/>
    <property type="molecule type" value="Genomic_DNA"/>
</dbReference>
<accession>A0ABR5J400</accession>